<gene>
    <name evidence="2" type="ORF">G5714_002739</name>
</gene>
<organism evidence="2 3">
    <name type="scientific">Onychostoma macrolepis</name>
    <dbReference type="NCBI Taxonomy" id="369639"/>
    <lineage>
        <taxon>Eukaryota</taxon>
        <taxon>Metazoa</taxon>
        <taxon>Chordata</taxon>
        <taxon>Craniata</taxon>
        <taxon>Vertebrata</taxon>
        <taxon>Euteleostomi</taxon>
        <taxon>Actinopterygii</taxon>
        <taxon>Neopterygii</taxon>
        <taxon>Teleostei</taxon>
        <taxon>Ostariophysi</taxon>
        <taxon>Cypriniformes</taxon>
        <taxon>Cyprinidae</taxon>
        <taxon>Acrossocheilinae</taxon>
        <taxon>Onychostoma</taxon>
    </lineage>
</organism>
<dbReference type="GO" id="GO:0006955">
    <property type="term" value="P:immune response"/>
    <property type="evidence" value="ECO:0007669"/>
    <property type="project" value="TreeGrafter"/>
</dbReference>
<evidence type="ECO:0000313" key="2">
    <source>
        <dbReference type="EMBL" id="KAF4115250.1"/>
    </source>
</evidence>
<protein>
    <recommendedName>
        <fullName evidence="4">Interferon-induced protein 44-like</fullName>
    </recommendedName>
</protein>
<comment type="caution">
    <text evidence="2">The sequence shown here is derived from an EMBL/GenBank/DDBJ whole genome shotgun (WGS) entry which is preliminary data.</text>
</comment>
<dbReference type="Proteomes" id="UP000579812">
    <property type="component" value="Unassembled WGS sequence"/>
</dbReference>
<keyword evidence="3" id="KW-1185">Reference proteome</keyword>
<dbReference type="Gene3D" id="3.40.50.300">
    <property type="entry name" value="P-loop containing nucleotide triphosphate hydrolases"/>
    <property type="match status" value="1"/>
</dbReference>
<keyword evidence="1" id="KW-0472">Membrane</keyword>
<dbReference type="PANTHER" id="PTHR14241:SF1">
    <property type="entry name" value="INTERFERON-INDUCED PROTEIN 44-RELATED"/>
    <property type="match status" value="1"/>
</dbReference>
<dbReference type="CDD" id="cd00882">
    <property type="entry name" value="Ras_like_GTPase"/>
    <property type="match status" value="1"/>
</dbReference>
<evidence type="ECO:0000256" key="1">
    <source>
        <dbReference type="SAM" id="Phobius"/>
    </source>
</evidence>
<name>A0A7J6D7M0_9TELE</name>
<dbReference type="EMBL" id="JAAMOB010000003">
    <property type="protein sequence ID" value="KAF4115250.1"/>
    <property type="molecule type" value="Genomic_DNA"/>
</dbReference>
<feature type="transmembrane region" description="Helical" evidence="1">
    <location>
        <begin position="42"/>
        <end position="66"/>
    </location>
</feature>
<keyword evidence="1" id="KW-0812">Transmembrane</keyword>
<dbReference type="InterPro" id="IPR027417">
    <property type="entry name" value="P-loop_NTPase"/>
</dbReference>
<dbReference type="SUPFAM" id="SSF52540">
    <property type="entry name" value="P-loop containing nucleoside triphosphate hydrolases"/>
    <property type="match status" value="1"/>
</dbReference>
<sequence>MELSIEKGGCQMIDITPIDTALQALSRLPVQTNFLVARSWTAADTALCLATAIGYTLTLGLAFVLFNRVNGVQRSMNRKKKDLKEKLENFSPSHPDVKDIKILVAGQIGAGKSSFINSVDSVFQGRISSRAIVNSAAGFDHSFTQDLKGFTVRSGKKKLPFILKDIMGLEAEVLKGSQVEDIISIVFGHVKDGYKFNKDQPLTREDQHYISDPSLSEQSFCLVYVIDANTVQFTDDKLIDKLKIIRRRISDEGIPQVVVMTKVDEACPLIQENLKKLYSSKKIKEQMELCSAKVGVPLTNIFPVKNYHNEIDTNDDVDVLILKALEQIVQLADDRLEDIDSET</sequence>
<dbReference type="AlphaFoldDB" id="A0A7J6D7M0"/>
<reference evidence="2 3" key="1">
    <citation type="submission" date="2020-04" db="EMBL/GenBank/DDBJ databases">
        <title>Chromosome-level genome assembly of a cyprinid fish Onychostoma macrolepis by integration of Nanopore Sequencing, Bionano and Hi-C technology.</title>
        <authorList>
            <person name="Wang D."/>
        </authorList>
    </citation>
    <scope>NUCLEOTIDE SEQUENCE [LARGE SCALE GENOMIC DNA]</scope>
    <source>
        <strain evidence="2">SWU-2019</strain>
        <tissue evidence="2">Muscle</tissue>
    </source>
</reference>
<accession>A0A7J6D7M0</accession>
<dbReference type="PANTHER" id="PTHR14241">
    <property type="entry name" value="INTERFERON-INDUCED PROTEIN 44"/>
    <property type="match status" value="1"/>
</dbReference>
<proteinExistence type="predicted"/>
<evidence type="ECO:0000313" key="3">
    <source>
        <dbReference type="Proteomes" id="UP000579812"/>
    </source>
</evidence>
<keyword evidence="1" id="KW-1133">Transmembrane helix</keyword>
<evidence type="ECO:0008006" key="4">
    <source>
        <dbReference type="Google" id="ProtNLM"/>
    </source>
</evidence>